<dbReference type="GO" id="GO:0005886">
    <property type="term" value="C:plasma membrane"/>
    <property type="evidence" value="ECO:0007669"/>
    <property type="project" value="UniProtKB-SubCell"/>
</dbReference>
<dbReference type="InterPro" id="IPR025405">
    <property type="entry name" value="DUF4131"/>
</dbReference>
<dbReference type="OrthoDB" id="9761531at2"/>
<evidence type="ECO:0000256" key="3">
    <source>
        <dbReference type="ARBA" id="ARBA00022692"/>
    </source>
</evidence>
<dbReference type="InterPro" id="IPR004797">
    <property type="entry name" value="Competence_ComEC/Rec2"/>
</dbReference>
<feature type="transmembrane region" description="Helical" evidence="6">
    <location>
        <begin position="489"/>
        <end position="513"/>
    </location>
</feature>
<dbReference type="AlphaFoldDB" id="A0A2C9CJQ6"/>
<evidence type="ECO:0000256" key="5">
    <source>
        <dbReference type="ARBA" id="ARBA00023136"/>
    </source>
</evidence>
<sequence>MQRPIIPITLLFLCGIYLGSQTKIPLSITLGICLFFWIVCFFTLFLNKSCVFLLPLLCIFIIILAVAYYDCRNDFIPRNHIEHALGTQKSLLRVRGIIVKPPIILEGNAHNKLFLNRQSNTFGEKSHHKISFILQAKEMKTVSGWEEIFGHIRVTVYLQDEELLSGITLQELVYGQRVELLGHAYLPKTPGNPGEFNYENYLKRQKPSINSLMTILHINNIKIADPAFRSRFYSFIYALRNYLNNTIYTHAFSNSAPLISSMLLGNRAGLSVETIDTFAKTGIIHFIAISGFHVGIVIVTVLLPLRALGVNQTATIGIIVFVTIFYALLTGFNPPVQRAGIMAIVFFCGYLVHRQWDITSSIFTAILFILLQNPSDLFSIGFQLSIMATMGIVYGAPKIEAVLFKTALFVEKLQAPEERGRLFFIKKYVRKLLCVSLAAWIATLPLTAYYFHLFTPYVSVISIIVFPLFWIIIVSGIVLLFFGTIFPPFASVFAWLASATDIALESIVSTLSFLPYSHFYVIGPSLTGIFVYYLLLFFLLYRTYLSIHYLHIVLWGLISANVLTFSGIIKSRPHALKVTCLDVGHGAALFIQFPNGKNILYDAGTWHNYDVGKQIVAPFLWSEKIKKIDLVILSHEHNDHWSGLPSIIERFNVKRVYSQPYFFQSETGRIIHERLHKKNIHTAALSHGLEIKGFEPVTVKILHPSFSPSSSLSTNDNSCVVKIEYSGHSILLCGDIQKQGINTLLSEQQAIRSDIVQIPHHGSYSVNLPQFINRVQPSYAFINSQHNTVSHMTTNTLNDYHVVTTQTHRDGAITFLLNKNGIMYSVYRN</sequence>
<feature type="transmembrane region" description="Helical" evidence="6">
    <location>
        <begin position="309"/>
        <end position="329"/>
    </location>
</feature>
<dbReference type="InterPro" id="IPR052159">
    <property type="entry name" value="Competence_DNA_uptake"/>
</dbReference>
<keyword evidence="4 6" id="KW-1133">Transmembrane helix</keyword>
<keyword evidence="3 6" id="KW-0812">Transmembrane</keyword>
<accession>A0A2C9CJQ6</accession>
<dbReference type="GO" id="GO:0030420">
    <property type="term" value="P:establishment of competence for transformation"/>
    <property type="evidence" value="ECO:0007669"/>
    <property type="project" value="InterPro"/>
</dbReference>
<dbReference type="Pfam" id="PF00753">
    <property type="entry name" value="Lactamase_B"/>
    <property type="match status" value="1"/>
</dbReference>
<feature type="transmembrane region" description="Helical" evidence="6">
    <location>
        <begin position="52"/>
        <end position="69"/>
    </location>
</feature>
<dbReference type="InterPro" id="IPR036866">
    <property type="entry name" value="RibonucZ/Hydroxyglut_hydro"/>
</dbReference>
<dbReference type="Proteomes" id="UP000221734">
    <property type="component" value="Chromosome Kuenenia_stuttgartiensis_MBR1"/>
</dbReference>
<feature type="transmembrane region" description="Helical" evidence="6">
    <location>
        <begin position="283"/>
        <end position="303"/>
    </location>
</feature>
<feature type="domain" description="Metallo-beta-lactamase" evidence="7">
    <location>
        <begin position="585"/>
        <end position="786"/>
    </location>
</feature>
<evidence type="ECO:0000256" key="1">
    <source>
        <dbReference type="ARBA" id="ARBA00004651"/>
    </source>
</evidence>
<evidence type="ECO:0000256" key="2">
    <source>
        <dbReference type="ARBA" id="ARBA00022475"/>
    </source>
</evidence>
<dbReference type="PANTHER" id="PTHR30619:SF1">
    <property type="entry name" value="RECOMBINATION PROTEIN 2"/>
    <property type="match status" value="1"/>
</dbReference>
<feature type="transmembrane region" description="Helical" evidence="6">
    <location>
        <begin position="432"/>
        <end position="451"/>
    </location>
</feature>
<comment type="subcellular location">
    <subcellularLocation>
        <location evidence="1">Cell membrane</location>
        <topology evidence="1">Multi-pass membrane protein</topology>
    </subcellularLocation>
</comment>
<dbReference type="Pfam" id="PF03772">
    <property type="entry name" value="Competence"/>
    <property type="match status" value="1"/>
</dbReference>
<dbReference type="Gene3D" id="3.60.15.10">
    <property type="entry name" value="Ribonuclease Z/Hydroxyacylglutathione hydrolase-like"/>
    <property type="match status" value="1"/>
</dbReference>
<dbReference type="RefSeq" id="WP_099325663.1">
    <property type="nucleotide sequence ID" value="NZ_LT934425.1"/>
</dbReference>
<evidence type="ECO:0000256" key="6">
    <source>
        <dbReference type="SAM" id="Phobius"/>
    </source>
</evidence>
<feature type="transmembrane region" description="Helical" evidence="6">
    <location>
        <begin position="26"/>
        <end position="46"/>
    </location>
</feature>
<dbReference type="NCBIfam" id="TIGR00361">
    <property type="entry name" value="ComEC_Rec2"/>
    <property type="match status" value="1"/>
</dbReference>
<organism evidence="8 9">
    <name type="scientific">Kuenenia stuttgartiensis</name>
    <dbReference type="NCBI Taxonomy" id="174633"/>
    <lineage>
        <taxon>Bacteria</taxon>
        <taxon>Pseudomonadati</taxon>
        <taxon>Planctomycetota</taxon>
        <taxon>Candidatus Brocadiia</taxon>
        <taxon>Candidatus Brocadiales</taxon>
        <taxon>Candidatus Brocadiaceae</taxon>
        <taxon>Candidatus Kuenenia</taxon>
    </lineage>
</organism>
<dbReference type="NCBIfam" id="TIGR00360">
    <property type="entry name" value="ComEC_N-term"/>
    <property type="match status" value="1"/>
</dbReference>
<name>A0A2C9CJQ6_KUEST</name>
<dbReference type="PANTHER" id="PTHR30619">
    <property type="entry name" value="DNA INTERNALIZATION/COMPETENCE PROTEIN COMEC/REC2"/>
    <property type="match status" value="1"/>
</dbReference>
<evidence type="ECO:0000313" key="8">
    <source>
        <dbReference type="EMBL" id="SOH05007.1"/>
    </source>
</evidence>
<dbReference type="InterPro" id="IPR004477">
    <property type="entry name" value="ComEC_N"/>
</dbReference>
<protein>
    <recommendedName>
        <fullName evidence="7">Metallo-beta-lactamase domain-containing protein</fullName>
    </recommendedName>
</protein>
<reference evidence="9" key="1">
    <citation type="submission" date="2017-10" db="EMBL/GenBank/DDBJ databases">
        <authorList>
            <person name="Frank J."/>
        </authorList>
    </citation>
    <scope>NUCLEOTIDE SEQUENCE [LARGE SCALE GENOMIC DNA]</scope>
</reference>
<proteinExistence type="predicted"/>
<evidence type="ECO:0000256" key="4">
    <source>
        <dbReference type="ARBA" id="ARBA00022989"/>
    </source>
</evidence>
<gene>
    <name evidence="8" type="primary">comA</name>
    <name evidence="8" type="ORF">KSMBR1_2520</name>
</gene>
<dbReference type="EMBL" id="LT934425">
    <property type="protein sequence ID" value="SOH05007.1"/>
    <property type="molecule type" value="Genomic_DNA"/>
</dbReference>
<keyword evidence="5 6" id="KW-0472">Membrane</keyword>
<dbReference type="Pfam" id="PF13567">
    <property type="entry name" value="DUF4131"/>
    <property type="match status" value="1"/>
</dbReference>
<dbReference type="SMART" id="SM00849">
    <property type="entry name" value="Lactamase_B"/>
    <property type="match status" value="1"/>
</dbReference>
<feature type="transmembrane region" description="Helical" evidence="6">
    <location>
        <begin position="519"/>
        <end position="541"/>
    </location>
</feature>
<dbReference type="CDD" id="cd07731">
    <property type="entry name" value="ComA-like_MBL-fold"/>
    <property type="match status" value="1"/>
</dbReference>
<evidence type="ECO:0000313" key="9">
    <source>
        <dbReference type="Proteomes" id="UP000221734"/>
    </source>
</evidence>
<keyword evidence="9" id="KW-1185">Reference proteome</keyword>
<keyword evidence="2" id="KW-1003">Cell membrane</keyword>
<dbReference type="InterPro" id="IPR001279">
    <property type="entry name" value="Metallo-B-lactamas"/>
</dbReference>
<evidence type="ECO:0000259" key="7">
    <source>
        <dbReference type="SMART" id="SM00849"/>
    </source>
</evidence>
<dbReference type="KEGG" id="kst:KSMBR1_2520"/>
<feature type="transmembrane region" description="Helical" evidence="6">
    <location>
        <begin position="548"/>
        <end position="569"/>
    </location>
</feature>
<dbReference type="SUPFAM" id="SSF56281">
    <property type="entry name" value="Metallo-hydrolase/oxidoreductase"/>
    <property type="match status" value="1"/>
</dbReference>
<feature type="transmembrane region" description="Helical" evidence="6">
    <location>
        <begin position="457"/>
        <end position="482"/>
    </location>
</feature>
<dbReference type="InterPro" id="IPR035681">
    <property type="entry name" value="ComA-like_MBL"/>
</dbReference>